<keyword evidence="3" id="KW-1185">Reference proteome</keyword>
<evidence type="ECO:0000256" key="1">
    <source>
        <dbReference type="SAM" id="Phobius"/>
    </source>
</evidence>
<dbReference type="OrthoDB" id="8265622at2"/>
<feature type="transmembrane region" description="Helical" evidence="1">
    <location>
        <begin position="6"/>
        <end position="27"/>
    </location>
</feature>
<keyword evidence="1" id="KW-1133">Transmembrane helix</keyword>
<comment type="caution">
    <text evidence="2">The sequence shown here is derived from an EMBL/GenBank/DDBJ whole genome shotgun (WGS) entry which is preliminary data.</text>
</comment>
<sequence length="98" mass="10361">MVTLATFSWSWLLGAAVLGFGMGWIAVVHRGRGVTKTAAIWLGAGAALLLALALAKLVPGRFGYWLDLGLAMLTVYLAGCAVGSWLRHLVVSRHSPVT</sequence>
<evidence type="ECO:0000313" key="2">
    <source>
        <dbReference type="EMBL" id="PYE99093.1"/>
    </source>
</evidence>
<keyword evidence="1" id="KW-0472">Membrane</keyword>
<reference evidence="2 3" key="1">
    <citation type="submission" date="2018-06" db="EMBL/GenBank/DDBJ databases">
        <title>Genomic Encyclopedia of Archaeal and Bacterial Type Strains, Phase II (KMG-II): from individual species to whole genera.</title>
        <authorList>
            <person name="Goeker M."/>
        </authorList>
    </citation>
    <scope>NUCLEOTIDE SEQUENCE [LARGE SCALE GENOMIC DNA]</scope>
    <source>
        <strain evidence="2 3">JCM 11668</strain>
    </source>
</reference>
<protein>
    <submittedName>
        <fullName evidence="2">Uncharacterized protein</fullName>
    </submittedName>
</protein>
<organism evidence="2 3">
    <name type="scientific">Rhodopseudomonas faecalis</name>
    <dbReference type="NCBI Taxonomy" id="99655"/>
    <lineage>
        <taxon>Bacteria</taxon>
        <taxon>Pseudomonadati</taxon>
        <taxon>Pseudomonadota</taxon>
        <taxon>Alphaproteobacteria</taxon>
        <taxon>Hyphomicrobiales</taxon>
        <taxon>Nitrobacteraceae</taxon>
        <taxon>Rhodopseudomonas</taxon>
    </lineage>
</organism>
<proteinExistence type="predicted"/>
<feature type="transmembrane region" description="Helical" evidence="1">
    <location>
        <begin position="64"/>
        <end position="86"/>
    </location>
</feature>
<dbReference type="AlphaFoldDB" id="A0A318TBW9"/>
<gene>
    <name evidence="2" type="ORF">BJ122_13811</name>
</gene>
<keyword evidence="1" id="KW-0812">Transmembrane</keyword>
<evidence type="ECO:0000313" key="3">
    <source>
        <dbReference type="Proteomes" id="UP000248148"/>
    </source>
</evidence>
<accession>A0A318TBW9</accession>
<dbReference type="Proteomes" id="UP000248148">
    <property type="component" value="Unassembled WGS sequence"/>
</dbReference>
<dbReference type="RefSeq" id="WP_110782737.1">
    <property type="nucleotide sequence ID" value="NZ_QJTI01000038.1"/>
</dbReference>
<dbReference type="EMBL" id="QJTI01000038">
    <property type="protein sequence ID" value="PYE99093.1"/>
    <property type="molecule type" value="Genomic_DNA"/>
</dbReference>
<name>A0A318TBW9_9BRAD</name>
<feature type="transmembrane region" description="Helical" evidence="1">
    <location>
        <begin position="39"/>
        <end position="58"/>
    </location>
</feature>